<reference evidence="4" key="1">
    <citation type="journal article" date="2014" name="Front. Microbiol.">
        <title>High frequency of phylogenetically diverse reductive dehalogenase-homologous genes in deep subseafloor sedimentary metagenomes.</title>
        <authorList>
            <person name="Kawai M."/>
            <person name="Futagami T."/>
            <person name="Toyoda A."/>
            <person name="Takaki Y."/>
            <person name="Nishi S."/>
            <person name="Hori S."/>
            <person name="Arai W."/>
            <person name="Tsubouchi T."/>
            <person name="Morono Y."/>
            <person name="Uchiyama I."/>
            <person name="Ito T."/>
            <person name="Fujiyama A."/>
            <person name="Inagaki F."/>
            <person name="Takami H."/>
        </authorList>
    </citation>
    <scope>NUCLEOTIDE SEQUENCE</scope>
    <source>
        <strain evidence="4">Expedition CK06-06</strain>
    </source>
</reference>
<evidence type="ECO:0000259" key="3">
    <source>
        <dbReference type="Pfam" id="PF06725"/>
    </source>
</evidence>
<dbReference type="SUPFAM" id="SSF50685">
    <property type="entry name" value="Barwin-like endoglucanases"/>
    <property type="match status" value="1"/>
</dbReference>
<dbReference type="GO" id="GO:0019867">
    <property type="term" value="C:outer membrane"/>
    <property type="evidence" value="ECO:0007669"/>
    <property type="project" value="InterPro"/>
</dbReference>
<name>X1N606_9ZZZZ</name>
<dbReference type="Gene3D" id="2.40.40.10">
    <property type="entry name" value="RlpA-like domain"/>
    <property type="match status" value="1"/>
</dbReference>
<evidence type="ECO:0000256" key="1">
    <source>
        <dbReference type="ARBA" id="ARBA00022729"/>
    </source>
</evidence>
<feature type="domain" description="3D" evidence="3">
    <location>
        <begin position="96"/>
        <end position="155"/>
    </location>
</feature>
<gene>
    <name evidence="4" type="ORF">S06H3_28038</name>
</gene>
<keyword evidence="2" id="KW-1133">Transmembrane helix</keyword>
<dbReference type="InterPro" id="IPR010611">
    <property type="entry name" value="3D_dom"/>
</dbReference>
<keyword evidence="1" id="KW-0732">Signal</keyword>
<protein>
    <recommendedName>
        <fullName evidence="3">3D domain-containing protein</fullName>
    </recommendedName>
</protein>
<organism evidence="4">
    <name type="scientific">marine sediment metagenome</name>
    <dbReference type="NCBI Taxonomy" id="412755"/>
    <lineage>
        <taxon>unclassified sequences</taxon>
        <taxon>metagenomes</taxon>
        <taxon>ecological metagenomes</taxon>
    </lineage>
</organism>
<keyword evidence="2" id="KW-0472">Membrane</keyword>
<dbReference type="InterPro" id="IPR036908">
    <property type="entry name" value="RlpA-like_sf"/>
</dbReference>
<dbReference type="InterPro" id="IPR051933">
    <property type="entry name" value="Resuscitation_pf_RpfB"/>
</dbReference>
<dbReference type="GO" id="GO:0004553">
    <property type="term" value="F:hydrolase activity, hydrolyzing O-glycosyl compounds"/>
    <property type="evidence" value="ECO:0007669"/>
    <property type="project" value="InterPro"/>
</dbReference>
<dbReference type="InterPro" id="IPR059180">
    <property type="entry name" value="3D_YorM"/>
</dbReference>
<dbReference type="CDD" id="cd14667">
    <property type="entry name" value="3D_containing_proteins"/>
    <property type="match status" value="1"/>
</dbReference>
<dbReference type="Pfam" id="PF06725">
    <property type="entry name" value="3D"/>
    <property type="match status" value="1"/>
</dbReference>
<accession>X1N606</accession>
<comment type="caution">
    <text evidence="4">The sequence shown here is derived from an EMBL/GenBank/DDBJ whole genome shotgun (WGS) entry which is preliminary data.</text>
</comment>
<dbReference type="PANTHER" id="PTHR39160:SF4">
    <property type="entry name" value="RESUSCITATION-PROMOTING FACTOR RPFB"/>
    <property type="match status" value="1"/>
</dbReference>
<dbReference type="AlphaFoldDB" id="X1N606"/>
<dbReference type="GO" id="GO:0009254">
    <property type="term" value="P:peptidoglycan turnover"/>
    <property type="evidence" value="ECO:0007669"/>
    <property type="project" value="InterPro"/>
</dbReference>
<evidence type="ECO:0000256" key="2">
    <source>
        <dbReference type="SAM" id="Phobius"/>
    </source>
</evidence>
<keyword evidence="2" id="KW-0812">Transmembrane</keyword>
<feature type="transmembrane region" description="Helical" evidence="2">
    <location>
        <begin position="6"/>
        <end position="29"/>
    </location>
</feature>
<dbReference type="EMBL" id="BARV01016327">
    <property type="protein sequence ID" value="GAI25671.1"/>
    <property type="molecule type" value="Genomic_DNA"/>
</dbReference>
<dbReference type="PANTHER" id="PTHR39160">
    <property type="entry name" value="CELL WALL-BINDING PROTEIN YOCH"/>
    <property type="match status" value="1"/>
</dbReference>
<evidence type="ECO:0000313" key="4">
    <source>
        <dbReference type="EMBL" id="GAI25671.1"/>
    </source>
</evidence>
<sequence length="174" mass="19962">MKKYNIAINISFWTLVAFLLFITALSLFYKNDKVNSILPGPKVEESLEKEKIIIKEIMEVEKEVEWYYFIASGYSANDPAQGTNNITATGKEIKERMIAVDPKVIPLRTKIEIKDMGIFIAEDTGGKIKGNRIDIYFESKKEAKEFGRKGVWIKIIDNSYELADLFKDIRPLSN</sequence>
<proteinExistence type="predicted"/>